<evidence type="ECO:0000313" key="1">
    <source>
        <dbReference type="EMBL" id="GGK41680.1"/>
    </source>
</evidence>
<comment type="caution">
    <text evidence="1">The sequence shown here is derived from an EMBL/GenBank/DDBJ whole genome shotgun (WGS) entry which is preliminary data.</text>
</comment>
<evidence type="ECO:0008006" key="3">
    <source>
        <dbReference type="Google" id="ProtNLM"/>
    </source>
</evidence>
<reference evidence="2" key="1">
    <citation type="journal article" date="2019" name="Int. J. Syst. Evol. Microbiol.">
        <title>The Global Catalogue of Microorganisms (GCM) 10K type strain sequencing project: providing services to taxonomists for standard genome sequencing and annotation.</title>
        <authorList>
            <consortium name="The Broad Institute Genomics Platform"/>
            <consortium name="The Broad Institute Genome Sequencing Center for Infectious Disease"/>
            <person name="Wu L."/>
            <person name="Ma J."/>
        </authorList>
    </citation>
    <scope>NUCLEOTIDE SEQUENCE [LARGE SCALE GENOMIC DNA]</scope>
    <source>
        <strain evidence="2">JCM 30331</strain>
    </source>
</reference>
<dbReference type="InterPro" id="IPR011990">
    <property type="entry name" value="TPR-like_helical_dom_sf"/>
</dbReference>
<evidence type="ECO:0000313" key="2">
    <source>
        <dbReference type="Proteomes" id="UP000647587"/>
    </source>
</evidence>
<dbReference type="RefSeq" id="WP_189011840.1">
    <property type="nucleotide sequence ID" value="NZ_BMPP01000028.1"/>
</dbReference>
<protein>
    <recommendedName>
        <fullName evidence="3">MalT-like TPR region domain-containing protein</fullName>
    </recommendedName>
</protein>
<sequence>MKLIERPRLLGEIASSALHVLLCAPAGYGKTVLLEQVQRLGMASSYVTAQPQTTLLQLLSAAPAREGSRAPLCLIDDAHLLAPETVAALVRHPAAEVRFVLALKHFNYARVLSLWQQRRLVIWNATDLAFTAEELTALDSGIHVADTAQRTLGWPAMVVMERTPMAALNAYFDELIEDLSPVQRDELIDAAYNDTLDATLLIAQRENQLPALLNTGFPVIPLEGRLQLHPAMRRRLQDVAGVSGQVVRPPDEVLQNLIEVMPSTAREHRVDLIRYYFERYGEDFSDTPQKIALLSSVDMMDLSPSLRDTLAAYVLSDGDTDRGHHILINQLHNGTDSSYTHVLLARVANLRVDLVAFREHLEIARERAQNDIDCARVYRTETLLLMRTNRYDDALVAAEKHYKSALRSGQIDLIMTSLSQNAWVRYMSGNLQGAREAAYEALVLAESAGTRYVSEMTYLLCQLSEMSKDAGDHEEAMSLVQRGLSLQSKDASLPYLYNTRALIYMEFGSWELAVASFEAALEGFEERGNVAGLLMVHTYVCFALYMLEQHEGLIAHARTVREVVRRVGETGNYSEHLAYQPLALGLVHLVQDELQEALVEFERVSLDGKLSYDSVLLTQLLSAQVRLKLGVFTEATANMLVTVLDARDSPEDPTARMYAGTFAPVYQACADMNVEPERFRRLAAAAVPQPAIRPRYTVKLTTLGRLALEVNGQPIATRSLLPLYALAYLSLKADWKTTDAIAEELHTHKSDRRNAAFKGISTLRGLLKELDHELEKELLSPRKDPRGYRLLTPPEHIELTVDVSAYLGPAYSAANPDPAELDRLLQNVGTFLPRLDGSQFAEEINAQLQHRTLAVSRHLAGLHQAQGHGLAAARALLLGLRNVPDPELLEMLSSLDLPEPVREALRPVQAGVAGDLDCSLCDVITDALNAVARAGEQRFAT</sequence>
<name>A0ABQ2F532_9DEIO</name>
<accession>A0ABQ2F532</accession>
<dbReference type="SUPFAM" id="SSF48452">
    <property type="entry name" value="TPR-like"/>
    <property type="match status" value="2"/>
</dbReference>
<gene>
    <name evidence="1" type="ORF">GCM10008955_39330</name>
</gene>
<proteinExistence type="predicted"/>
<organism evidence="1 2">
    <name type="scientific">Deinococcus malanensis</name>
    <dbReference type="NCBI Taxonomy" id="1706855"/>
    <lineage>
        <taxon>Bacteria</taxon>
        <taxon>Thermotogati</taxon>
        <taxon>Deinococcota</taxon>
        <taxon>Deinococci</taxon>
        <taxon>Deinococcales</taxon>
        <taxon>Deinococcaceae</taxon>
        <taxon>Deinococcus</taxon>
    </lineage>
</organism>
<dbReference type="EMBL" id="BMPP01000028">
    <property type="protein sequence ID" value="GGK41680.1"/>
    <property type="molecule type" value="Genomic_DNA"/>
</dbReference>
<dbReference type="Gene3D" id="1.25.40.10">
    <property type="entry name" value="Tetratricopeptide repeat domain"/>
    <property type="match status" value="1"/>
</dbReference>
<keyword evidence="2" id="KW-1185">Reference proteome</keyword>
<dbReference type="Proteomes" id="UP000647587">
    <property type="component" value="Unassembled WGS sequence"/>
</dbReference>